<gene>
    <name evidence="1" type="ORF">ABIQ69_11815</name>
</gene>
<keyword evidence="1" id="KW-0808">Transferase</keyword>
<dbReference type="PANTHER" id="PTHR12526:SF635">
    <property type="entry name" value="GLYCOSYL TRANSFERASE GROUP 1"/>
    <property type="match status" value="1"/>
</dbReference>
<dbReference type="RefSeq" id="WP_350347318.1">
    <property type="nucleotide sequence ID" value="NZ_CP158374.1"/>
</dbReference>
<dbReference type="AlphaFoldDB" id="A0AAU7W546"/>
<organism evidence="1">
    <name type="scientific">Agromyces sp. G08B096</name>
    <dbReference type="NCBI Taxonomy" id="3156399"/>
    <lineage>
        <taxon>Bacteria</taxon>
        <taxon>Bacillati</taxon>
        <taxon>Actinomycetota</taxon>
        <taxon>Actinomycetes</taxon>
        <taxon>Micrococcales</taxon>
        <taxon>Microbacteriaceae</taxon>
        <taxon>Agromyces</taxon>
    </lineage>
</organism>
<dbReference type="Pfam" id="PF13692">
    <property type="entry name" value="Glyco_trans_1_4"/>
    <property type="match status" value="1"/>
</dbReference>
<name>A0AAU7W546_9MICO</name>
<dbReference type="SUPFAM" id="SSF53756">
    <property type="entry name" value="UDP-Glycosyltransferase/glycogen phosphorylase"/>
    <property type="match status" value="1"/>
</dbReference>
<dbReference type="GO" id="GO:0016757">
    <property type="term" value="F:glycosyltransferase activity"/>
    <property type="evidence" value="ECO:0007669"/>
    <property type="project" value="UniProtKB-KW"/>
</dbReference>
<proteinExistence type="predicted"/>
<dbReference type="EMBL" id="CP158374">
    <property type="protein sequence ID" value="XBX81296.1"/>
    <property type="molecule type" value="Genomic_DNA"/>
</dbReference>
<protein>
    <submittedName>
        <fullName evidence="1">Glycosyltransferase</fullName>
        <ecNumber evidence="1">2.4.-.-</ecNumber>
    </submittedName>
</protein>
<evidence type="ECO:0000313" key="1">
    <source>
        <dbReference type="EMBL" id="XBX81296.1"/>
    </source>
</evidence>
<reference evidence="1" key="1">
    <citation type="submission" date="2024-05" db="EMBL/GenBank/DDBJ databases">
        <authorList>
            <person name="Yu L."/>
        </authorList>
    </citation>
    <scope>NUCLEOTIDE SEQUENCE</scope>
    <source>
        <strain evidence="1">G08B096</strain>
    </source>
</reference>
<keyword evidence="1" id="KW-0328">Glycosyltransferase</keyword>
<sequence>MSNGTHEHPRILICTPDSIGEQMAGPAIRALEMAKVLSAGCEVRLVSTQQADLTRAGITIAYADDDALRRHADWADAIVFQGHVLASHPWLSDARYVLVADIYDPMHLEVLEQTRYLSQDDREHVSAITTEVLNTQIERADFLICASEKQRDFWLGQLAALGRINPRTYDADTSLRSLLAVAPFGIGDEPPVQSRHGIKGTVPGIGADDTVVLWGGGIYNWFDPITLIHAIDRLAPRHPDLRLFFLGVSHPNPNVPEMEVSMRTRELAAELGLADRVVFFNEGWVPYAERADFLLDADLGVSTHFDHLETAFSFRTRILDYLWAGLPIVATDGDTFASIIREHQLGRVVPPEDVDALADALERSLYGDGEAERLRANVRTYADRMRWSTVLAPVAAFCRNPRRAADRGVESVRRREQRSLEIRVEALERSTSWRITRPLRWAAGKVARRAMRRAQ</sequence>
<dbReference type="EC" id="2.4.-.-" evidence="1"/>
<dbReference type="PANTHER" id="PTHR12526">
    <property type="entry name" value="GLYCOSYLTRANSFERASE"/>
    <property type="match status" value="1"/>
</dbReference>
<dbReference type="Gene3D" id="3.40.50.2000">
    <property type="entry name" value="Glycogen Phosphorylase B"/>
    <property type="match status" value="1"/>
</dbReference>
<accession>A0AAU7W546</accession>